<sequence length="176" mass="18295">MFLAEDAVSAVNEVAAESRASGQIRISEKQQDGGVRMSLHYGELPMALGCPGSSLLSPQQPAPPLAPTPTPVWLCPSLGVLLVRRRPSLSEVALPRGACISSGMKEGGDEGTSVLAPSVGQKGKNKDLWIEVSCRSPGDRGRIPGQHSAHGPETLFMAKPQAPGEAAAFTPAPLLP</sequence>
<comment type="caution">
    <text evidence="1">The sequence shown here is derived from an EMBL/GenBank/DDBJ whole genome shotgun (WGS) entry which is preliminary data.</text>
</comment>
<dbReference type="AlphaFoldDB" id="A0AAD4U0X9"/>
<name>A0AAD4U0X9_OVIAM</name>
<evidence type="ECO:0000313" key="2">
    <source>
        <dbReference type="Proteomes" id="UP001214576"/>
    </source>
</evidence>
<dbReference type="EMBL" id="JAKZEL010000013">
    <property type="protein sequence ID" value="KAI4538293.1"/>
    <property type="molecule type" value="Genomic_DNA"/>
</dbReference>
<gene>
    <name evidence="1" type="ORF">MG293_011696</name>
</gene>
<dbReference type="Proteomes" id="UP001214576">
    <property type="component" value="Unassembled WGS sequence"/>
</dbReference>
<accession>A0AAD4U0X9</accession>
<organism evidence="1 2">
    <name type="scientific">Ovis ammon polii</name>
    <dbReference type="NCBI Taxonomy" id="230172"/>
    <lineage>
        <taxon>Eukaryota</taxon>
        <taxon>Metazoa</taxon>
        <taxon>Chordata</taxon>
        <taxon>Craniata</taxon>
        <taxon>Vertebrata</taxon>
        <taxon>Euteleostomi</taxon>
        <taxon>Mammalia</taxon>
        <taxon>Eutheria</taxon>
        <taxon>Laurasiatheria</taxon>
        <taxon>Artiodactyla</taxon>
        <taxon>Ruminantia</taxon>
        <taxon>Pecora</taxon>
        <taxon>Bovidae</taxon>
        <taxon>Caprinae</taxon>
        <taxon>Ovis</taxon>
    </lineage>
</organism>
<keyword evidence="2" id="KW-1185">Reference proteome</keyword>
<protein>
    <submittedName>
        <fullName evidence="1">Uncharacterized protein</fullName>
    </submittedName>
</protein>
<proteinExistence type="predicted"/>
<evidence type="ECO:0000313" key="1">
    <source>
        <dbReference type="EMBL" id="KAI4538293.1"/>
    </source>
</evidence>
<reference evidence="1" key="1">
    <citation type="submission" date="2022-03" db="EMBL/GenBank/DDBJ databases">
        <title>Genomic analyses of argali, domestic sheep and their hybrids provide insights into chromosomal evolution, heterosis and genetic basis of agronomic traits.</title>
        <authorList>
            <person name="Li M."/>
        </authorList>
    </citation>
    <scope>NUCLEOTIDE SEQUENCE</scope>
    <source>
        <strain evidence="1">CAU-MHL-2022a</strain>
        <tissue evidence="1">Skin</tissue>
    </source>
</reference>